<dbReference type="CDD" id="cd01647">
    <property type="entry name" value="RT_LTR"/>
    <property type="match status" value="1"/>
</dbReference>
<dbReference type="Pfam" id="PF03732">
    <property type="entry name" value="Retrotrans_gag"/>
    <property type="match status" value="1"/>
</dbReference>
<dbReference type="InterPro" id="IPR005162">
    <property type="entry name" value="Retrotrans_gag_dom"/>
</dbReference>
<dbReference type="InterPro" id="IPR032567">
    <property type="entry name" value="RTL1-rel"/>
</dbReference>
<dbReference type="Proteomes" id="UP000694240">
    <property type="component" value="Chromosome 11"/>
</dbReference>
<keyword evidence="4" id="KW-1185">Reference proteome</keyword>
<evidence type="ECO:0000313" key="4">
    <source>
        <dbReference type="Proteomes" id="UP000694240"/>
    </source>
</evidence>
<organism evidence="3 4">
    <name type="scientific">Arabidopsis thaliana x Arabidopsis arenosa</name>
    <dbReference type="NCBI Taxonomy" id="1240361"/>
    <lineage>
        <taxon>Eukaryota</taxon>
        <taxon>Viridiplantae</taxon>
        <taxon>Streptophyta</taxon>
        <taxon>Embryophyta</taxon>
        <taxon>Tracheophyta</taxon>
        <taxon>Spermatophyta</taxon>
        <taxon>Magnoliopsida</taxon>
        <taxon>eudicotyledons</taxon>
        <taxon>Gunneridae</taxon>
        <taxon>Pentapetalae</taxon>
        <taxon>rosids</taxon>
        <taxon>malvids</taxon>
        <taxon>Brassicales</taxon>
        <taxon>Brassicaceae</taxon>
        <taxon>Camelineae</taxon>
        <taxon>Arabidopsis</taxon>
    </lineage>
</organism>
<sequence length="783" mass="88332">MVVGTRAQDGNHETKAKGTEVQGTEELLSSRIEQMMEKTMALEGSMRAQNQKVNRDLADMFDAIRKLTVTNTSTSAAPQFHHGSPSLSTASEGVVESFDQTRGGRSNYSGLTRLSKVDFPRFNGERVADWLFKVEEFFGIDCTPHELKVRMASIHFDGVASTWHHAWLQSQMEKGVLVEWGSYKMAVRDRFEDVLEDPIAELKQLQETDGIEMYHEKFELIRTRVNLSEDYLVSAYLAGLRLDTQMHVRMFAPKTVRECLKLGRLYEKAHPHKPVSQGSQVRHSAPIQHTKNTAPPRRESSYGEGSGAVVTNGGSTSIPPKKFLTNAEMSERRAKGLCYYCDEKFTPEHFLTHKKTQLFMIEVDDDAGYTTAEEDSLDPQEVGQTVPRVSVNAVHGLSDYTTMRVKGVHNKKFIFILIDSGSTHNFMDVKIAAQLGCVVQKSGLSQVAVADGGRIGVHGKVDQFTWNFQTTTFTDDFMLIPLGGCDMVLGVQWLQSLGPISWDFKTLEMGFVYKKKKVLLHGIKAGSVREVKAVKLNKKRESQAQISMIYVQNVDAEQNNDMRICSLEATKEKEEHPAVRPLLEKFQDIFEEPKSLPPFRDNHNHKIPLLEGSDPVNQRPYRYALHQKNEIDNMVKEMLTNGTIQPSSSPYASPVVLVKKKDGSWRLCVDYRSLNGKTVKDRFPIPLIEDLMDELRGSKKLVGTATTSSLLPSVVCDVLHKIPVRILERGMVKRQGRAVTKVLVQWSNETPEEATWEFLFDLQRRFPDFEPCGQGSSAREDLI</sequence>
<protein>
    <submittedName>
        <fullName evidence="3">Aspartic peptidase domain superfamily</fullName>
    </submittedName>
</protein>
<feature type="domain" description="Retrotransposon gag" evidence="2">
    <location>
        <begin position="150"/>
        <end position="241"/>
    </location>
</feature>
<dbReference type="CDD" id="cd00303">
    <property type="entry name" value="retropepsin_like"/>
    <property type="match status" value="1"/>
</dbReference>
<dbReference type="AlphaFoldDB" id="A0A8T1YUM6"/>
<comment type="caution">
    <text evidence="3">The sequence shown here is derived from an EMBL/GenBank/DDBJ whole genome shotgun (WGS) entry which is preliminary data.</text>
</comment>
<accession>A0A8T1YUM6</accession>
<dbReference type="PANTHER" id="PTHR15503">
    <property type="entry name" value="LDOC1 RELATED"/>
    <property type="match status" value="1"/>
</dbReference>
<dbReference type="EMBL" id="JAEFBK010000011">
    <property type="protein sequence ID" value="KAG7549863.1"/>
    <property type="molecule type" value="Genomic_DNA"/>
</dbReference>
<gene>
    <name evidence="3" type="ORF">ISN45_Aa06g007060</name>
</gene>
<feature type="region of interest" description="Disordered" evidence="1">
    <location>
        <begin position="270"/>
        <end position="315"/>
    </location>
</feature>
<reference evidence="3 4" key="1">
    <citation type="submission" date="2020-12" db="EMBL/GenBank/DDBJ databases">
        <title>Concerted genomic and epigenomic changes stabilize Arabidopsis allopolyploids.</title>
        <authorList>
            <person name="Chen Z."/>
        </authorList>
    </citation>
    <scope>NUCLEOTIDE SEQUENCE [LARGE SCALE GENOMIC DNA]</scope>
    <source>
        <strain evidence="3">Allo738</strain>
        <tissue evidence="3">Leaf</tissue>
    </source>
</reference>
<feature type="compositionally biased region" description="Basic and acidic residues" evidence="1">
    <location>
        <begin position="9"/>
        <end position="18"/>
    </location>
</feature>
<dbReference type="PANTHER" id="PTHR15503:SF22">
    <property type="entry name" value="TRANSPOSON TY3-I GAG POLYPROTEIN"/>
    <property type="match status" value="1"/>
</dbReference>
<feature type="compositionally biased region" description="Polar residues" evidence="1">
    <location>
        <begin position="276"/>
        <end position="293"/>
    </location>
</feature>
<name>A0A8T1YUM6_9BRAS</name>
<evidence type="ECO:0000313" key="3">
    <source>
        <dbReference type="EMBL" id="KAG7549863.1"/>
    </source>
</evidence>
<evidence type="ECO:0000256" key="1">
    <source>
        <dbReference type="SAM" id="MobiDB-lite"/>
    </source>
</evidence>
<feature type="region of interest" description="Disordered" evidence="1">
    <location>
        <begin position="1"/>
        <end position="24"/>
    </location>
</feature>
<proteinExistence type="predicted"/>
<evidence type="ECO:0000259" key="2">
    <source>
        <dbReference type="Pfam" id="PF03732"/>
    </source>
</evidence>